<dbReference type="InterPro" id="IPR036921">
    <property type="entry name" value="PurM-like_N_sf"/>
</dbReference>
<feature type="binding site" evidence="8">
    <location>
        <position position="129"/>
    </location>
    <ligand>
        <name>Mg(2+)</name>
        <dbReference type="ChEBI" id="CHEBI:18420"/>
        <label>2</label>
    </ligand>
</feature>
<keyword evidence="2 8" id="KW-0436">Ligase</keyword>
<dbReference type="Pfam" id="PF02769">
    <property type="entry name" value="AIRS_C"/>
    <property type="match status" value="2"/>
</dbReference>
<dbReference type="CDD" id="cd02204">
    <property type="entry name" value="PurL_repeat2"/>
    <property type="match status" value="1"/>
</dbReference>
<dbReference type="InterPro" id="IPR010918">
    <property type="entry name" value="PurM-like_C_dom"/>
</dbReference>
<dbReference type="CDD" id="cd02203">
    <property type="entry name" value="PurL_repeat1"/>
    <property type="match status" value="1"/>
</dbReference>
<evidence type="ECO:0000256" key="2">
    <source>
        <dbReference type="ARBA" id="ARBA00022598"/>
    </source>
</evidence>
<feature type="binding site" evidence="8">
    <location>
        <position position="556"/>
    </location>
    <ligand>
        <name>Mg(2+)</name>
        <dbReference type="ChEBI" id="CHEBI:18420"/>
        <label>1</label>
    </ligand>
</feature>
<evidence type="ECO:0000313" key="14">
    <source>
        <dbReference type="Proteomes" id="UP000230842"/>
    </source>
</evidence>
<feature type="binding site" evidence="8">
    <location>
        <position position="103"/>
    </location>
    <ligand>
        <name>ATP</name>
        <dbReference type="ChEBI" id="CHEBI:30616"/>
    </ligand>
</feature>
<dbReference type="Gene3D" id="3.90.650.10">
    <property type="entry name" value="PurM-like C-terminal domain"/>
    <property type="match status" value="2"/>
</dbReference>
<evidence type="ECO:0000256" key="4">
    <source>
        <dbReference type="ARBA" id="ARBA00022741"/>
    </source>
</evidence>
<evidence type="ECO:0000256" key="3">
    <source>
        <dbReference type="ARBA" id="ARBA00022723"/>
    </source>
</evidence>
<evidence type="ECO:0000256" key="6">
    <source>
        <dbReference type="ARBA" id="ARBA00022840"/>
    </source>
</evidence>
<comment type="similarity">
    <text evidence="8">Belongs to the FGAMS family.</text>
</comment>
<reference evidence="13 14" key="1">
    <citation type="submission" date="2017-11" db="EMBL/GenBank/DDBJ databases">
        <title>Genomic Encyclopedia of Archaeal and Bacterial Type Strains, Phase II (KMG-II): From Individual Species to Whole Genera.</title>
        <authorList>
            <person name="Goeker M."/>
        </authorList>
    </citation>
    <scope>NUCLEOTIDE SEQUENCE [LARGE SCALE GENOMIC DNA]</scope>
    <source>
        <strain evidence="13 14">DSM 27763</strain>
    </source>
</reference>
<dbReference type="GO" id="GO:0000287">
    <property type="term" value="F:magnesium ion binding"/>
    <property type="evidence" value="ECO:0007669"/>
    <property type="project" value="UniProtKB-UniRule"/>
</dbReference>
<feature type="binding site" evidence="8">
    <location>
        <position position="555"/>
    </location>
    <ligand>
        <name>ATP</name>
        <dbReference type="ChEBI" id="CHEBI:30616"/>
    </ligand>
</feature>
<feature type="binding site" evidence="8">
    <location>
        <position position="258"/>
    </location>
    <ligand>
        <name>substrate</name>
    </ligand>
</feature>
<dbReference type="PIRSF" id="PIRSF001587">
    <property type="entry name" value="FGAM_synthase_II"/>
    <property type="match status" value="1"/>
</dbReference>
<evidence type="ECO:0000256" key="8">
    <source>
        <dbReference type="HAMAP-Rule" id="MF_00420"/>
    </source>
</evidence>
<gene>
    <name evidence="8" type="primary">purL</name>
    <name evidence="13" type="ORF">CLV56_1487</name>
</gene>
<feature type="active site" evidence="8">
    <location>
        <position position="56"/>
    </location>
</feature>
<comment type="caution">
    <text evidence="13">The sequence shown here is derived from an EMBL/GenBank/DDBJ whole genome shotgun (WGS) entry which is preliminary data.</text>
</comment>
<dbReference type="Pfam" id="PF18072">
    <property type="entry name" value="FGAR-AT_linker"/>
    <property type="match status" value="1"/>
</dbReference>
<evidence type="ECO:0000259" key="10">
    <source>
        <dbReference type="Pfam" id="PF00586"/>
    </source>
</evidence>
<evidence type="ECO:0000256" key="7">
    <source>
        <dbReference type="ARBA" id="ARBA00022842"/>
    </source>
</evidence>
<evidence type="ECO:0000259" key="11">
    <source>
        <dbReference type="Pfam" id="PF02769"/>
    </source>
</evidence>
<feature type="active site" description="Proton acceptor" evidence="8">
    <location>
        <position position="107"/>
    </location>
</feature>
<protein>
    <recommendedName>
        <fullName evidence="8">Phosphoribosylformylglycinamidine synthase subunit PurL</fullName>
        <shortName evidence="8">FGAM synthase</shortName>
        <ecNumber evidence="8">6.3.5.3</ecNumber>
    </recommendedName>
    <alternativeName>
        <fullName evidence="8">Formylglycinamide ribonucleotide amidotransferase subunit II</fullName>
        <shortName evidence="8">FGAR amidotransferase II</shortName>
        <shortName evidence="8">FGAR-AT II</shortName>
    </alternativeName>
    <alternativeName>
        <fullName evidence="8">Glutamine amidotransferase PurL</fullName>
    </alternativeName>
    <alternativeName>
        <fullName evidence="8">Phosphoribosylformylglycinamidine synthase subunit II</fullName>
    </alternativeName>
</protein>
<comment type="pathway">
    <text evidence="8">Purine metabolism; IMP biosynthesis via de novo pathway; 5-amino-1-(5-phospho-D-ribosyl)imidazole from N(2)-formyl-N(1)-(5-phospho-D-ribosyl)glycinamide: step 1/2.</text>
</comment>
<dbReference type="PANTHER" id="PTHR43555:SF1">
    <property type="entry name" value="PHOSPHORIBOSYLFORMYLGLYCINAMIDINE SYNTHASE SUBUNIT PURL"/>
    <property type="match status" value="1"/>
</dbReference>
<keyword evidence="6 8" id="KW-0067">ATP-binding</keyword>
<dbReference type="InterPro" id="IPR036676">
    <property type="entry name" value="PurM-like_C_sf"/>
</dbReference>
<dbReference type="GO" id="GO:0004642">
    <property type="term" value="F:phosphoribosylformylglycinamidine synthase activity"/>
    <property type="evidence" value="ECO:0007669"/>
    <property type="project" value="UniProtKB-UniRule"/>
</dbReference>
<comment type="function">
    <text evidence="8">Part of the phosphoribosylformylglycinamidine synthase complex involved in the purines biosynthetic pathway. Catalyzes the ATP-dependent conversion of formylglycinamide ribonucleotide (FGAR) and glutamine to yield formylglycinamidine ribonucleotide (FGAM) and glutamate. The FGAM synthase complex is composed of three subunits. PurQ produces an ammonia molecule by converting glutamine to glutamate. PurL transfers the ammonia molecule to FGAR to form FGAM in an ATP-dependent manner. PurS interacts with PurQ and PurL and is thought to assist in the transfer of the ammonia molecule from PurQ to PurL.</text>
</comment>
<feature type="region of interest" description="Disordered" evidence="9">
    <location>
        <begin position="1"/>
        <end position="23"/>
    </location>
</feature>
<dbReference type="InterPro" id="IPR016188">
    <property type="entry name" value="PurM-like_N"/>
</dbReference>
<evidence type="ECO:0000313" key="13">
    <source>
        <dbReference type="EMBL" id="PJJ57260.1"/>
    </source>
</evidence>
<dbReference type="NCBIfam" id="NF002290">
    <property type="entry name" value="PRK01213.1"/>
    <property type="match status" value="1"/>
</dbReference>
<feature type="binding site" evidence="8">
    <location>
        <position position="558"/>
    </location>
    <ligand>
        <name>substrate</name>
    </ligand>
</feature>
<keyword evidence="14" id="KW-1185">Reference proteome</keyword>
<name>A0A0B2BNJ3_9ACTN</name>
<dbReference type="Proteomes" id="UP000230842">
    <property type="component" value="Unassembled WGS sequence"/>
</dbReference>
<feature type="domain" description="PurM-like N-terminal" evidence="10">
    <location>
        <begin position="86"/>
        <end position="200"/>
    </location>
</feature>
<dbReference type="NCBIfam" id="TIGR01736">
    <property type="entry name" value="FGAM_synth_II"/>
    <property type="match status" value="1"/>
</dbReference>
<comment type="subunit">
    <text evidence="8">Monomer. Part of the FGAM synthase complex composed of 1 PurL, 1 PurQ and 2 PurS subunits.</text>
</comment>
<sequence>MRRLDTVEQAARTPDHPQPWTELGLKPDEYERIREILGRRPTGAELAMYSVMWSEHCSYKSSKVHLKKFGELPQETPLGKTLAGIGENAGVIDVGQGYAVTFKVESHNHPSYVEPYQGAATGVGGIVRDILAMGARPVAVMDPLRFGPLDAADTARVLPGVVAGVGGYGNCLGLPNIGGEVVFDETYLGNPLVNALCVGVLRHEQLHTAHASGVGNQVVLYGARTGGDGIGGVSVLASETFTESSDGRGGPAKRPSVQVGDPFMEKLLIECTLELFDAGVVAGIQDLGGAGLSCATSELASAGDGGMHVELDTVPLRDSTLSPEEILMSESQERMMAVVEPEHLARFLEICAKWEVEATVVGEVTDGDHLVIDWHGETVVDVPPRSVAHDGPTYQRPYARPDWQDTLQADTTASLERPADGDALRTALLDVLGSPNQADKSWVTDQYDRYVRGDTVLAQPEDAGMIRIDDETNLGVAVATDCNGRFAKLDPYAGAQLALAEAYRNVGVSGALPLAITDCLNFGSPEDPAVMWQFEQATSGLKDACAELGIPVTGGNVSFYNQTGETAILPTPVVGVLGVISDVTTRVRQGFAGEGDALLLLGSTRDELDGSAWSQVAHGHLGGRPPQVDLAAEKALADLMVEAAAQGLASTAHDLSDGGLAIALAEATIRNGVGATVTLPGDPFVSLFSESVARALVSVPSGSVDAFEALAARYGVPAARIGTTGGDALSVDGQFTIGAEELRTVWRAPIREAMRG</sequence>
<keyword evidence="5 8" id="KW-0658">Purine biosynthesis</keyword>
<dbReference type="PANTHER" id="PTHR43555">
    <property type="entry name" value="PHOSPHORIBOSYLFORMYLGLYCINAMIDINE SYNTHASE SUBUNIT PURL"/>
    <property type="match status" value="1"/>
</dbReference>
<comment type="subcellular location">
    <subcellularLocation>
        <location evidence="8">Cytoplasm</location>
    </subcellularLocation>
</comment>
<feature type="binding site" evidence="8">
    <location>
        <position position="59"/>
    </location>
    <ligand>
        <name>ATP</name>
        <dbReference type="ChEBI" id="CHEBI:30616"/>
    </ligand>
</feature>
<evidence type="ECO:0000256" key="5">
    <source>
        <dbReference type="ARBA" id="ARBA00022755"/>
    </source>
</evidence>
<evidence type="ECO:0000256" key="9">
    <source>
        <dbReference type="SAM" id="MobiDB-lite"/>
    </source>
</evidence>
<dbReference type="InterPro" id="IPR010074">
    <property type="entry name" value="PRibForGlyAmidine_synth_PurL"/>
</dbReference>
<dbReference type="SUPFAM" id="SSF55326">
    <property type="entry name" value="PurM N-terminal domain-like"/>
    <property type="match status" value="2"/>
</dbReference>
<keyword evidence="4 8" id="KW-0547">Nucleotide-binding</keyword>
<dbReference type="GO" id="GO:0006189">
    <property type="term" value="P:'de novo' IMP biosynthetic process"/>
    <property type="evidence" value="ECO:0007669"/>
    <property type="project" value="UniProtKB-UniRule"/>
</dbReference>
<comment type="caution">
    <text evidence="8">Lacks conserved residue(s) required for the propagation of feature annotation.</text>
</comment>
<dbReference type="InterPro" id="IPR041609">
    <property type="entry name" value="PurL_linker"/>
</dbReference>
<feature type="binding site" evidence="8">
    <location>
        <begin position="106"/>
        <end position="109"/>
    </location>
    <ligand>
        <name>substrate</name>
    </ligand>
</feature>
<dbReference type="GO" id="GO:0005524">
    <property type="term" value="F:ATP binding"/>
    <property type="evidence" value="ECO:0007669"/>
    <property type="project" value="UniProtKB-UniRule"/>
</dbReference>
<dbReference type="SUPFAM" id="SSF56042">
    <property type="entry name" value="PurM C-terminal domain-like"/>
    <property type="match status" value="2"/>
</dbReference>
<dbReference type="AlphaFoldDB" id="A0A0B2BNJ3"/>
<feature type="domain" description="PurM-like N-terminal" evidence="10">
    <location>
        <begin position="461"/>
        <end position="580"/>
    </location>
</feature>
<dbReference type="GO" id="GO:0005737">
    <property type="term" value="C:cytoplasm"/>
    <property type="evidence" value="ECO:0007669"/>
    <property type="project" value="UniProtKB-SubCell"/>
</dbReference>
<feature type="domain" description="PurM-like C-terminal" evidence="11">
    <location>
        <begin position="214"/>
        <end position="374"/>
    </location>
</feature>
<proteinExistence type="inferred from homology"/>
<feature type="binding site" evidence="8">
    <location>
        <begin position="330"/>
        <end position="332"/>
    </location>
    <ligand>
        <name>substrate</name>
    </ligand>
</feature>
<keyword evidence="3 8" id="KW-0479">Metal-binding</keyword>
<evidence type="ECO:0000256" key="1">
    <source>
        <dbReference type="ARBA" id="ARBA00022490"/>
    </source>
</evidence>
<dbReference type="OrthoDB" id="9804441at2"/>
<dbReference type="UniPathway" id="UPA00074">
    <property type="reaction ID" value="UER00128"/>
</dbReference>
<feature type="binding site" evidence="8">
    <location>
        <position position="105"/>
    </location>
    <ligand>
        <name>Mg(2+)</name>
        <dbReference type="ChEBI" id="CHEBI:18420"/>
        <label>1</label>
    </ligand>
</feature>
<dbReference type="HAMAP" id="MF_00420">
    <property type="entry name" value="PurL_2"/>
    <property type="match status" value="1"/>
</dbReference>
<dbReference type="FunFam" id="3.30.1330.10:FF:000004">
    <property type="entry name" value="Phosphoribosylformylglycinamidine synthase subunit PurL"/>
    <property type="match status" value="1"/>
</dbReference>
<dbReference type="Pfam" id="PF00586">
    <property type="entry name" value="AIRS"/>
    <property type="match status" value="2"/>
</dbReference>
<evidence type="ECO:0000259" key="12">
    <source>
        <dbReference type="Pfam" id="PF18072"/>
    </source>
</evidence>
<feature type="binding site" evidence="8">
    <location>
        <position position="286"/>
    </location>
    <ligand>
        <name>Mg(2+)</name>
        <dbReference type="ChEBI" id="CHEBI:18420"/>
        <label>2</label>
    </ligand>
</feature>
<feature type="domain" description="Phosphoribosylformylglycinamidine synthase linker" evidence="12">
    <location>
        <begin position="22"/>
        <end position="60"/>
    </location>
</feature>
<keyword evidence="7 8" id="KW-0460">Magnesium</keyword>
<dbReference type="EC" id="6.3.5.3" evidence="8"/>
<dbReference type="EMBL" id="PGEZ01000001">
    <property type="protein sequence ID" value="PJJ57260.1"/>
    <property type="molecule type" value="Genomic_DNA"/>
</dbReference>
<accession>A0A0B2BNJ3</accession>
<feature type="binding site" evidence="8">
    <location>
        <position position="518"/>
    </location>
    <ligand>
        <name>ATP</name>
        <dbReference type="ChEBI" id="CHEBI:30616"/>
    </ligand>
</feature>
<comment type="catalytic activity">
    <reaction evidence="8">
        <text>N(2)-formyl-N(1)-(5-phospho-beta-D-ribosyl)glycinamide + L-glutamine + ATP + H2O = 2-formamido-N(1)-(5-O-phospho-beta-D-ribosyl)acetamidine + L-glutamate + ADP + phosphate + H(+)</text>
        <dbReference type="Rhea" id="RHEA:17129"/>
        <dbReference type="ChEBI" id="CHEBI:15377"/>
        <dbReference type="ChEBI" id="CHEBI:15378"/>
        <dbReference type="ChEBI" id="CHEBI:29985"/>
        <dbReference type="ChEBI" id="CHEBI:30616"/>
        <dbReference type="ChEBI" id="CHEBI:43474"/>
        <dbReference type="ChEBI" id="CHEBI:58359"/>
        <dbReference type="ChEBI" id="CHEBI:147286"/>
        <dbReference type="ChEBI" id="CHEBI:147287"/>
        <dbReference type="ChEBI" id="CHEBI:456216"/>
        <dbReference type="EC" id="6.3.5.3"/>
    </reaction>
</comment>
<dbReference type="Gene3D" id="3.30.1330.10">
    <property type="entry name" value="PurM-like, N-terminal domain"/>
    <property type="match status" value="2"/>
</dbReference>
<feature type="binding site" evidence="8">
    <location>
        <position position="128"/>
    </location>
    <ligand>
        <name>substrate</name>
    </ligand>
</feature>
<organism evidence="13 14">
    <name type="scientific">Mumia flava</name>
    <dbReference type="NCBI Taxonomy" id="1348852"/>
    <lineage>
        <taxon>Bacteria</taxon>
        <taxon>Bacillati</taxon>
        <taxon>Actinomycetota</taxon>
        <taxon>Actinomycetes</taxon>
        <taxon>Propionibacteriales</taxon>
        <taxon>Nocardioidaceae</taxon>
        <taxon>Mumia</taxon>
    </lineage>
</organism>
<keyword evidence="1 8" id="KW-0963">Cytoplasm</keyword>
<feature type="domain" description="PurM-like C-terminal" evidence="11">
    <location>
        <begin position="594"/>
        <end position="727"/>
    </location>
</feature>